<proteinExistence type="inferred from homology"/>
<evidence type="ECO:0000313" key="3">
    <source>
        <dbReference type="EMBL" id="QJY50175.1"/>
    </source>
</evidence>
<accession>A0A6M6JS45</accession>
<reference evidence="3 4" key="1">
    <citation type="submission" date="2020-05" db="EMBL/GenBank/DDBJ databases">
        <authorList>
            <person name="Mo P."/>
        </authorList>
    </citation>
    <scope>NUCLEOTIDE SEQUENCE [LARGE SCALE GENOMIC DNA]</scope>
    <source>
        <strain evidence="3 4">Gen01</strain>
    </source>
</reference>
<dbReference type="Proteomes" id="UP000505377">
    <property type="component" value="Chromosome"/>
</dbReference>
<dbReference type="PANTHER" id="PTHR43022:SF1">
    <property type="entry name" value="PROTEIN SMF"/>
    <property type="match status" value="1"/>
</dbReference>
<keyword evidence="4" id="KW-1185">Reference proteome</keyword>
<dbReference type="Gene3D" id="3.40.50.450">
    <property type="match status" value="1"/>
</dbReference>
<dbReference type="InterPro" id="IPR057666">
    <property type="entry name" value="DrpA_SLOG"/>
</dbReference>
<dbReference type="RefSeq" id="WP_172167370.1">
    <property type="nucleotide sequence ID" value="NZ_CP053564.1"/>
</dbReference>
<dbReference type="NCBIfam" id="TIGR00732">
    <property type="entry name" value="dprA"/>
    <property type="match status" value="1"/>
</dbReference>
<dbReference type="AlphaFoldDB" id="A0A6M6JS45"/>
<feature type="domain" description="Smf/DprA SLOG" evidence="2">
    <location>
        <begin position="76"/>
        <end position="293"/>
    </location>
</feature>
<evidence type="ECO:0000313" key="4">
    <source>
        <dbReference type="Proteomes" id="UP000505377"/>
    </source>
</evidence>
<name>A0A6M6JS45_9PSEU</name>
<dbReference type="PANTHER" id="PTHR43022">
    <property type="entry name" value="PROTEIN SMF"/>
    <property type="match status" value="1"/>
</dbReference>
<dbReference type="EMBL" id="CP053564">
    <property type="protein sequence ID" value="QJY50175.1"/>
    <property type="molecule type" value="Genomic_DNA"/>
</dbReference>
<dbReference type="KEGG" id="pbro:HOP40_34115"/>
<dbReference type="SUPFAM" id="SSF102405">
    <property type="entry name" value="MCP/YpsA-like"/>
    <property type="match status" value="1"/>
</dbReference>
<gene>
    <name evidence="3" type="primary">dprA</name>
    <name evidence="3" type="ORF">HOP40_34115</name>
</gene>
<dbReference type="InterPro" id="IPR003488">
    <property type="entry name" value="DprA"/>
</dbReference>
<evidence type="ECO:0000259" key="2">
    <source>
        <dbReference type="Pfam" id="PF02481"/>
    </source>
</evidence>
<comment type="similarity">
    <text evidence="1">Belongs to the DprA/Smf family.</text>
</comment>
<protein>
    <submittedName>
        <fullName evidence="3">DNA-protecting protein DprA</fullName>
    </submittedName>
</protein>
<dbReference type="GO" id="GO:0009294">
    <property type="term" value="P:DNA-mediated transformation"/>
    <property type="evidence" value="ECO:0007669"/>
    <property type="project" value="InterPro"/>
</dbReference>
<sequence length="386" mass="39517">MNDELLRAWARLSRVAEPPAPGLAALVAEVGAVRAVDRVRRGEVSERVAAETSARRGVERADADLAAASVAGVRIIGPEHPDWPHEPLAALAACGVAELAPPVALWVRGPGRLAARCERAVGVVGSRAATGYGLHVAAELGAGLADRGHTVVSGAAIGIDGAAHRGALGVEGPTVAVLACGADRAYPLAHQALLARITATGLVVSEYPPGSVPARHRFLVRNRLIAGLSAGTVVVEAGLRSGATRTASDAATLGRPVLAVPGPVTSAMSAGSHRLVREGAVLVTRTEEVLEELGPIGAHLATDPPAVRRATDALDTVGRLVHDALPARGAREIGWLAKEAGVPVGAVRVALVDLERRGLVDHHAGRWQLRPEEVRAGGGGTRGWGA</sequence>
<evidence type="ECO:0000256" key="1">
    <source>
        <dbReference type="ARBA" id="ARBA00006525"/>
    </source>
</evidence>
<dbReference type="Pfam" id="PF02481">
    <property type="entry name" value="DNA_processg_A"/>
    <property type="match status" value="1"/>
</dbReference>
<organism evidence="3 4">
    <name type="scientific">Pseudonocardia broussonetiae</name>
    <dbReference type="NCBI Taxonomy" id="2736640"/>
    <lineage>
        <taxon>Bacteria</taxon>
        <taxon>Bacillati</taxon>
        <taxon>Actinomycetota</taxon>
        <taxon>Actinomycetes</taxon>
        <taxon>Pseudonocardiales</taxon>
        <taxon>Pseudonocardiaceae</taxon>
        <taxon>Pseudonocardia</taxon>
    </lineage>
</organism>